<reference evidence="11" key="1">
    <citation type="submission" date="2016-02" db="EMBL/GenBank/DDBJ databases">
        <authorList>
            <person name="Schultz-Johansen M."/>
            <person name="Glaring M.A."/>
            <person name="Bech P.K."/>
            <person name="Stougaard P."/>
        </authorList>
    </citation>
    <scope>NUCLEOTIDE SEQUENCE [LARGE SCALE GENOMIC DNA]</scope>
    <source>
        <strain evidence="11">S66</strain>
    </source>
</reference>
<dbReference type="Proteomes" id="UP000070299">
    <property type="component" value="Unassembled WGS sequence"/>
</dbReference>
<dbReference type="EMBL" id="LSNE01000005">
    <property type="protein sequence ID" value="KXI28793.1"/>
    <property type="molecule type" value="Genomic_DNA"/>
</dbReference>
<dbReference type="InterPro" id="IPR000160">
    <property type="entry name" value="GGDEF_dom"/>
</dbReference>
<dbReference type="CDD" id="cd01949">
    <property type="entry name" value="GGDEF"/>
    <property type="match status" value="1"/>
</dbReference>
<proteinExistence type="predicted"/>
<dbReference type="InterPro" id="IPR029787">
    <property type="entry name" value="Nucleotide_cyclase"/>
</dbReference>
<dbReference type="Pfam" id="PF00072">
    <property type="entry name" value="Response_reg"/>
    <property type="match status" value="2"/>
</dbReference>
<dbReference type="GO" id="GO:0005886">
    <property type="term" value="C:plasma membrane"/>
    <property type="evidence" value="ECO:0007669"/>
    <property type="project" value="TreeGrafter"/>
</dbReference>
<evidence type="ECO:0000256" key="2">
    <source>
        <dbReference type="ARBA" id="ARBA00012528"/>
    </source>
</evidence>
<dbReference type="InterPro" id="IPR050469">
    <property type="entry name" value="Diguanylate_Cyclase"/>
</dbReference>
<name>A0A136A0S0_9ALTE</name>
<dbReference type="EC" id="2.7.7.65" evidence="2"/>
<feature type="domain" description="GGDEF" evidence="8">
    <location>
        <begin position="425"/>
        <end position="557"/>
    </location>
</feature>
<dbReference type="AlphaFoldDB" id="A0A136A0S0"/>
<dbReference type="SUPFAM" id="SSF47226">
    <property type="entry name" value="Histidine-containing phosphotransfer domain, HPT domain"/>
    <property type="match status" value="1"/>
</dbReference>
<keyword evidence="3" id="KW-0902">Two-component regulatory system</keyword>
<feature type="modified residue" description="4-aspartylphosphate" evidence="6">
    <location>
        <position position="194"/>
    </location>
</feature>
<evidence type="ECO:0000313" key="10">
    <source>
        <dbReference type="EMBL" id="KXI28793.1"/>
    </source>
</evidence>
<organism evidence="10 11">
    <name type="scientific">Paraglaciecola hydrolytica</name>
    <dbReference type="NCBI Taxonomy" id="1799789"/>
    <lineage>
        <taxon>Bacteria</taxon>
        <taxon>Pseudomonadati</taxon>
        <taxon>Pseudomonadota</taxon>
        <taxon>Gammaproteobacteria</taxon>
        <taxon>Alteromonadales</taxon>
        <taxon>Alteromonadaceae</taxon>
        <taxon>Paraglaciecola</taxon>
    </lineage>
</organism>
<dbReference type="PANTHER" id="PTHR45138">
    <property type="entry name" value="REGULATORY COMPONENTS OF SENSORY TRANSDUCTION SYSTEM"/>
    <property type="match status" value="1"/>
</dbReference>
<dbReference type="InterPro" id="IPR001789">
    <property type="entry name" value="Sig_transdc_resp-reg_receiver"/>
</dbReference>
<evidence type="ECO:0000256" key="6">
    <source>
        <dbReference type="PROSITE-ProRule" id="PRU00169"/>
    </source>
</evidence>
<dbReference type="NCBIfam" id="TIGR00254">
    <property type="entry name" value="GGDEF"/>
    <property type="match status" value="1"/>
</dbReference>
<dbReference type="Gene3D" id="3.40.50.2300">
    <property type="match status" value="2"/>
</dbReference>
<evidence type="ECO:0000259" key="8">
    <source>
        <dbReference type="PROSITE" id="PS50887"/>
    </source>
</evidence>
<feature type="domain" description="HPt" evidence="9">
    <location>
        <begin position="5"/>
        <end position="103"/>
    </location>
</feature>
<dbReference type="CDD" id="cd00156">
    <property type="entry name" value="REC"/>
    <property type="match status" value="2"/>
</dbReference>
<dbReference type="InterPro" id="IPR036641">
    <property type="entry name" value="HPT_dom_sf"/>
</dbReference>
<dbReference type="SUPFAM" id="SSF55073">
    <property type="entry name" value="Nucleotide cyclase"/>
    <property type="match status" value="1"/>
</dbReference>
<comment type="catalytic activity">
    <reaction evidence="4">
        <text>2 GTP = 3',3'-c-di-GMP + 2 diphosphate</text>
        <dbReference type="Rhea" id="RHEA:24898"/>
        <dbReference type="ChEBI" id="CHEBI:33019"/>
        <dbReference type="ChEBI" id="CHEBI:37565"/>
        <dbReference type="ChEBI" id="CHEBI:58805"/>
        <dbReference type="EC" id="2.7.7.65"/>
    </reaction>
</comment>
<protein>
    <recommendedName>
        <fullName evidence="2">diguanylate cyclase</fullName>
        <ecNumber evidence="2">2.7.7.65</ecNumber>
    </recommendedName>
</protein>
<dbReference type="OrthoDB" id="9812260at2"/>
<dbReference type="FunFam" id="3.30.70.270:FF:000001">
    <property type="entry name" value="Diguanylate cyclase domain protein"/>
    <property type="match status" value="1"/>
</dbReference>
<dbReference type="SUPFAM" id="SSF52172">
    <property type="entry name" value="CheY-like"/>
    <property type="match status" value="2"/>
</dbReference>
<evidence type="ECO:0000259" key="7">
    <source>
        <dbReference type="PROSITE" id="PS50110"/>
    </source>
</evidence>
<dbReference type="InterPro" id="IPR008207">
    <property type="entry name" value="Sig_transdc_His_kin_Hpt_dom"/>
</dbReference>
<dbReference type="SMART" id="SM00267">
    <property type="entry name" value="GGDEF"/>
    <property type="match status" value="1"/>
</dbReference>
<feature type="domain" description="Response regulatory" evidence="7">
    <location>
        <begin position="145"/>
        <end position="260"/>
    </location>
</feature>
<dbReference type="SMART" id="SM00448">
    <property type="entry name" value="REC"/>
    <property type="match status" value="2"/>
</dbReference>
<dbReference type="Pfam" id="PF01627">
    <property type="entry name" value="Hpt"/>
    <property type="match status" value="1"/>
</dbReference>
<feature type="modified residue" description="4-aspartylphosphate" evidence="6">
    <location>
        <position position="318"/>
    </location>
</feature>
<dbReference type="Pfam" id="PF00990">
    <property type="entry name" value="GGDEF"/>
    <property type="match status" value="1"/>
</dbReference>
<comment type="caution">
    <text evidence="10">The sequence shown here is derived from an EMBL/GenBank/DDBJ whole genome shotgun (WGS) entry which is preliminary data.</text>
</comment>
<dbReference type="GO" id="GO:0000160">
    <property type="term" value="P:phosphorelay signal transduction system"/>
    <property type="evidence" value="ECO:0007669"/>
    <property type="project" value="UniProtKB-KW"/>
</dbReference>
<dbReference type="InterPro" id="IPR011006">
    <property type="entry name" value="CheY-like_superfamily"/>
</dbReference>
<feature type="domain" description="Response regulatory" evidence="7">
    <location>
        <begin position="269"/>
        <end position="385"/>
    </location>
</feature>
<dbReference type="GO" id="GO:1902201">
    <property type="term" value="P:negative regulation of bacterial-type flagellum-dependent cell motility"/>
    <property type="evidence" value="ECO:0007669"/>
    <property type="project" value="TreeGrafter"/>
</dbReference>
<evidence type="ECO:0000256" key="3">
    <source>
        <dbReference type="ARBA" id="ARBA00023012"/>
    </source>
</evidence>
<dbReference type="PROSITE" id="PS50887">
    <property type="entry name" value="GGDEF"/>
    <property type="match status" value="1"/>
</dbReference>
<sequence length="557" mass="62087">MSSTLEQKLNEFRDVFSREFDSTLADLNELWENLKSSGDLVHLKTFRFEIHSLKGSSSTLNFLKLSALLEKIEQHLVDNEANLAALNSINSHIDSLMAELSRGAQLSPCPLLEIINFAKQSSQVSVQKLKPSANDISLKSHRDISIAIVDSDEGAGTLLSRLLTTFGFECSHFCSLNQLTDVLEKQSFSIAILDLPACEDASTELFSFAKTLQQQAIDVFIISSLDTFDARLLAIRANVSDYLLKPVNVTNLVTKIRKNFKIDLVRPYRILLLDDQLVVGRFYKTLLETQGIEVVALTSADQIMAALESFPPDIFLLDMHMPDVNGLEVAKLIRQQSKYDYVPIVFLTDDNDINTKLLALECGADDVIPKQTPPDLILQQIDSRIQRSQQVRYLASRDSLTGVLNHGQIMDAAAHALRLATRHIKPVVLVMIDLDYFKQVNDSYGHMGGDKVLVSLGQLLLQSVRETDFVGRYGGEEFMVVFSDADCEVIEHKMQSILTAFRHIDFNVNDKQFNCTFSVGLASSENYDKLSELIAAADAALYQAKAAGRNQICVDTP</sequence>
<dbReference type="RefSeq" id="WP_068375535.1">
    <property type="nucleotide sequence ID" value="NZ_LSNE01000005.1"/>
</dbReference>
<dbReference type="GO" id="GO:0052621">
    <property type="term" value="F:diguanylate cyclase activity"/>
    <property type="evidence" value="ECO:0007669"/>
    <property type="project" value="UniProtKB-EC"/>
</dbReference>
<dbReference type="GO" id="GO:0043709">
    <property type="term" value="P:cell adhesion involved in single-species biofilm formation"/>
    <property type="evidence" value="ECO:0007669"/>
    <property type="project" value="TreeGrafter"/>
</dbReference>
<dbReference type="STRING" id="1799789.AX660_11320"/>
<feature type="modified residue" description="Phosphohistidine" evidence="5">
    <location>
        <position position="51"/>
    </location>
</feature>
<dbReference type="Gene3D" id="1.20.120.160">
    <property type="entry name" value="HPT domain"/>
    <property type="match status" value="1"/>
</dbReference>
<gene>
    <name evidence="10" type="ORF">AX660_11320</name>
</gene>
<evidence type="ECO:0000256" key="5">
    <source>
        <dbReference type="PROSITE-ProRule" id="PRU00110"/>
    </source>
</evidence>
<evidence type="ECO:0000256" key="4">
    <source>
        <dbReference type="ARBA" id="ARBA00034247"/>
    </source>
</evidence>
<keyword evidence="6" id="KW-0597">Phosphoprotein</keyword>
<evidence type="ECO:0000259" key="9">
    <source>
        <dbReference type="PROSITE" id="PS50894"/>
    </source>
</evidence>
<evidence type="ECO:0000313" key="11">
    <source>
        <dbReference type="Proteomes" id="UP000070299"/>
    </source>
</evidence>
<comment type="cofactor">
    <cofactor evidence="1">
        <name>Mg(2+)</name>
        <dbReference type="ChEBI" id="CHEBI:18420"/>
    </cofactor>
</comment>
<dbReference type="PROSITE" id="PS50894">
    <property type="entry name" value="HPT"/>
    <property type="match status" value="1"/>
</dbReference>
<dbReference type="InterPro" id="IPR043128">
    <property type="entry name" value="Rev_trsase/Diguanyl_cyclase"/>
</dbReference>
<dbReference type="GO" id="GO:0004672">
    <property type="term" value="F:protein kinase activity"/>
    <property type="evidence" value="ECO:0007669"/>
    <property type="project" value="UniProtKB-ARBA"/>
</dbReference>
<accession>A0A136A0S0</accession>
<evidence type="ECO:0000256" key="1">
    <source>
        <dbReference type="ARBA" id="ARBA00001946"/>
    </source>
</evidence>
<dbReference type="PROSITE" id="PS50110">
    <property type="entry name" value="RESPONSE_REGULATORY"/>
    <property type="match status" value="2"/>
</dbReference>
<dbReference type="Gene3D" id="3.30.70.270">
    <property type="match status" value="1"/>
</dbReference>
<keyword evidence="11" id="KW-1185">Reference proteome</keyword>
<dbReference type="PANTHER" id="PTHR45138:SF9">
    <property type="entry name" value="DIGUANYLATE CYCLASE DGCM-RELATED"/>
    <property type="match status" value="1"/>
</dbReference>